<dbReference type="GO" id="GO:0005509">
    <property type="term" value="F:calcium ion binding"/>
    <property type="evidence" value="ECO:0007669"/>
    <property type="project" value="InterPro"/>
</dbReference>
<feature type="domain" description="EGF-like" evidence="15">
    <location>
        <begin position="896"/>
        <end position="935"/>
    </location>
</feature>
<evidence type="ECO:0000313" key="18">
    <source>
        <dbReference type="EMBL" id="KAJ8045393.1"/>
    </source>
</evidence>
<dbReference type="PANTHER" id="PTHR24039:SF53">
    <property type="entry name" value="EGF-LIKE DOMAIN-CONTAINING PROTEIN"/>
    <property type="match status" value="1"/>
</dbReference>
<comment type="caution">
    <text evidence="12">Lacks conserved residue(s) required for the propagation of feature annotation.</text>
</comment>
<comment type="caution">
    <text evidence="18">The sequence shown here is derived from an EMBL/GenBank/DDBJ whole genome shotgun (WGS) entry which is preliminary data.</text>
</comment>
<dbReference type="Pfam" id="PF06119">
    <property type="entry name" value="NIDO"/>
    <property type="match status" value="1"/>
</dbReference>
<dbReference type="Pfam" id="PF12947">
    <property type="entry name" value="EGF_3"/>
    <property type="match status" value="8"/>
</dbReference>
<evidence type="ECO:0000256" key="5">
    <source>
        <dbReference type="ARBA" id="ARBA00022729"/>
    </source>
</evidence>
<evidence type="ECO:0000256" key="6">
    <source>
        <dbReference type="ARBA" id="ARBA00022737"/>
    </source>
</evidence>
<evidence type="ECO:0000259" key="15">
    <source>
        <dbReference type="PROSITE" id="PS50026"/>
    </source>
</evidence>
<evidence type="ECO:0000256" key="2">
    <source>
        <dbReference type="ARBA" id="ARBA00022525"/>
    </source>
</evidence>
<feature type="domain" description="EGF-like" evidence="15">
    <location>
        <begin position="610"/>
        <end position="648"/>
    </location>
</feature>
<feature type="domain" description="EGF-like" evidence="15">
    <location>
        <begin position="651"/>
        <end position="689"/>
    </location>
</feature>
<dbReference type="CDD" id="cd00053">
    <property type="entry name" value="EGF"/>
    <property type="match status" value="1"/>
</dbReference>
<dbReference type="Proteomes" id="UP001152320">
    <property type="component" value="Chromosome 3"/>
</dbReference>
<evidence type="ECO:0000256" key="8">
    <source>
        <dbReference type="ARBA" id="ARBA00022869"/>
    </source>
</evidence>
<dbReference type="FunFam" id="2.10.25.10:FF:000038">
    <property type="entry name" value="Fibrillin 2"/>
    <property type="match status" value="1"/>
</dbReference>
<dbReference type="PROSITE" id="PS01186">
    <property type="entry name" value="EGF_2"/>
    <property type="match status" value="14"/>
</dbReference>
<dbReference type="GO" id="GO:0007160">
    <property type="term" value="P:cell-matrix adhesion"/>
    <property type="evidence" value="ECO:0007669"/>
    <property type="project" value="InterPro"/>
</dbReference>
<dbReference type="PANTHER" id="PTHR24039">
    <property type="entry name" value="FIBRILLIN-RELATED"/>
    <property type="match status" value="1"/>
</dbReference>
<dbReference type="InterPro" id="IPR001881">
    <property type="entry name" value="EGF-like_Ca-bd_dom"/>
</dbReference>
<dbReference type="InterPro" id="IPR006605">
    <property type="entry name" value="G2_nidogen/fibulin_G2F"/>
</dbReference>
<keyword evidence="3" id="KW-0272">Extracellular matrix</keyword>
<dbReference type="Pfam" id="PF07474">
    <property type="entry name" value="G2F"/>
    <property type="match status" value="1"/>
</dbReference>
<evidence type="ECO:0000256" key="10">
    <source>
        <dbReference type="ARBA" id="ARBA00023157"/>
    </source>
</evidence>
<feature type="repeat" description="LDL-receptor class B" evidence="13">
    <location>
        <begin position="1144"/>
        <end position="1186"/>
    </location>
</feature>
<evidence type="ECO:0000256" key="13">
    <source>
        <dbReference type="PROSITE-ProRule" id="PRU00461"/>
    </source>
</evidence>
<evidence type="ECO:0000256" key="9">
    <source>
        <dbReference type="ARBA" id="ARBA00022889"/>
    </source>
</evidence>
<feature type="domain" description="EGF-like" evidence="15">
    <location>
        <begin position="528"/>
        <end position="566"/>
    </location>
</feature>
<dbReference type="FunFam" id="2.120.10.30:FF:000241">
    <property type="entry name" value="Low-density lipoprotein receptor-related protein 6"/>
    <property type="match status" value="1"/>
</dbReference>
<dbReference type="Gene3D" id="2.120.10.30">
    <property type="entry name" value="TolB, C-terminal domain"/>
    <property type="match status" value="1"/>
</dbReference>
<feature type="domain" description="EGF-like" evidence="15">
    <location>
        <begin position="692"/>
        <end position="730"/>
    </location>
</feature>
<keyword evidence="10 12" id="KW-1015">Disulfide bond</keyword>
<feature type="domain" description="EGF-like" evidence="15">
    <location>
        <begin position="977"/>
        <end position="1015"/>
    </location>
</feature>
<evidence type="ECO:0000256" key="1">
    <source>
        <dbReference type="ARBA" id="ARBA00004302"/>
    </source>
</evidence>
<keyword evidence="9" id="KW-0130">Cell adhesion</keyword>
<protein>
    <submittedName>
        <fullName evidence="18">Nidogen-1</fullName>
    </submittedName>
</protein>
<feature type="repeat" description="LDL-receptor class B" evidence="13">
    <location>
        <begin position="1187"/>
        <end position="1229"/>
    </location>
</feature>
<evidence type="ECO:0000259" key="17">
    <source>
        <dbReference type="PROSITE" id="PS51220"/>
    </source>
</evidence>
<comment type="subcellular location">
    <subcellularLocation>
        <location evidence="1">Secreted</location>
        <location evidence="1">Extracellular space</location>
        <location evidence="1">Extracellular matrix</location>
        <location evidence="1">Basement membrane</location>
    </subcellularLocation>
</comment>
<dbReference type="InterPro" id="IPR018097">
    <property type="entry name" value="EGF_Ca-bd_CS"/>
</dbReference>
<feature type="disulfide bond" evidence="12">
    <location>
        <begin position="904"/>
        <end position="921"/>
    </location>
</feature>
<name>A0A9Q1CHI9_HOLLE</name>
<keyword evidence="8" id="KW-0084">Basement membrane</keyword>
<dbReference type="PROSITE" id="PS51220">
    <property type="entry name" value="NIDO"/>
    <property type="match status" value="1"/>
</dbReference>
<dbReference type="EMBL" id="JAIZAY010000003">
    <property type="protein sequence ID" value="KAJ8045393.1"/>
    <property type="molecule type" value="Genomic_DNA"/>
</dbReference>
<feature type="domain" description="EGF-like" evidence="15">
    <location>
        <begin position="857"/>
        <end position="895"/>
    </location>
</feature>
<evidence type="ECO:0000259" key="16">
    <source>
        <dbReference type="PROSITE" id="PS50993"/>
    </source>
</evidence>
<organism evidence="18 19">
    <name type="scientific">Holothuria leucospilota</name>
    <name type="common">Black long sea cucumber</name>
    <name type="synonym">Mertensiothuria leucospilota</name>
    <dbReference type="NCBI Taxonomy" id="206669"/>
    <lineage>
        <taxon>Eukaryota</taxon>
        <taxon>Metazoa</taxon>
        <taxon>Echinodermata</taxon>
        <taxon>Eleutherozoa</taxon>
        <taxon>Echinozoa</taxon>
        <taxon>Holothuroidea</taxon>
        <taxon>Aspidochirotacea</taxon>
        <taxon>Aspidochirotida</taxon>
        <taxon>Holothuriidae</taxon>
        <taxon>Holothuria</taxon>
    </lineage>
</organism>
<keyword evidence="11" id="KW-0325">Glycoprotein</keyword>
<dbReference type="InterPro" id="IPR000152">
    <property type="entry name" value="EGF-type_Asp/Asn_hydroxyl_site"/>
</dbReference>
<feature type="domain" description="EGF-like" evidence="15">
    <location>
        <begin position="733"/>
        <end position="771"/>
    </location>
</feature>
<dbReference type="InterPro" id="IPR009030">
    <property type="entry name" value="Growth_fac_rcpt_cys_sf"/>
</dbReference>
<dbReference type="SUPFAM" id="SSF54511">
    <property type="entry name" value="GFP-like"/>
    <property type="match status" value="1"/>
</dbReference>
<feature type="domain" description="Nidogen G2 beta-barrel" evidence="16">
    <location>
        <begin position="311"/>
        <end position="531"/>
    </location>
</feature>
<reference evidence="18" key="1">
    <citation type="submission" date="2021-10" db="EMBL/GenBank/DDBJ databases">
        <title>Tropical sea cucumber genome reveals ecological adaptation and Cuvierian tubules defense mechanism.</title>
        <authorList>
            <person name="Chen T."/>
        </authorList>
    </citation>
    <scope>NUCLEOTIDE SEQUENCE</scope>
    <source>
        <strain evidence="18">Nanhai2018</strain>
        <tissue evidence="18">Muscle</tissue>
    </source>
</reference>
<dbReference type="PROSITE" id="PS51120">
    <property type="entry name" value="LDLRB"/>
    <property type="match status" value="3"/>
</dbReference>
<proteinExistence type="predicted"/>
<gene>
    <name evidence="18" type="ORF">HOLleu_08398</name>
</gene>
<evidence type="ECO:0000256" key="14">
    <source>
        <dbReference type="SAM" id="SignalP"/>
    </source>
</evidence>
<dbReference type="InterPro" id="IPR000742">
    <property type="entry name" value="EGF"/>
</dbReference>
<dbReference type="PROSITE" id="PS00010">
    <property type="entry name" value="ASX_HYDROXYL"/>
    <property type="match status" value="1"/>
</dbReference>
<sequence>MACLNIAQSSIFVICVMAYLQQVTTLALYDFGENYGDQKVKRGRDVTQAVEFNVNFLRMPFDTVYVSTKGAILFDTPANPQSRMIAPFYADIDNRKKGRIWYRHGSRKEDLSRASDDIATYFPSRQFEPTEVLVVTWEDVPIQRNRGLSKGITFQAVIITDQHFTFTEFIYGDNKFPRARAIPRSPVIGFSSSDADFFDYAVAEETAVAFEKTKSSNVNEEGLWAFQIDGIDPYDIVWGVPAGGIIQGDDPEVFNDADTDLNIDLGVVGDDCTKCSADGSSCIDYVTGSCCVCTSDYMGNGKTCLRNATNKPYRANGVITGRVNGEDLSGINVHAFIVATEGRTYTAISPTPPGLNYTLQFLIPLAETIGWLFAVPKNKGINGITATGGTFTSSSRLRFSTGEELTIQQEYMTSGENIRNNIDIQGNLPVLTDKVLRVEEHSQVFTRHRPGMIHSFEDRTLTSGGRVYSLTLEQTINYEDCLADEADFDPILNSMSLQFSYINAFHEDAFPNLRFSMRSSISPTSELVRDPCESNNCDRFATCLPDADSYRCECFDGYTGDGFSCEEEVIDPCDLNACDDNAECTPQAFTYSCTCNPGFTGDGFFCTEEVPDPCEFNNCSPNADCFPDGSSYICRCRSGYIGNGFTCEEEFRDPCESNRCDANADCIPDGSSYSCRCRFGFEGNGFVCEVVRRGPCDVNRCHTNAVCIPDGLSYYCQCEQGYVGDGFTCEEERPDPCESNRCDANADCYPDGSSYTCRCRSGFEGNGFECEAVRRGPCDVNRCHANAVCIPEGLTYYCQCEPGYVGDGFDCEEETTSNPCIGNRCDVNAVCFPDGNGYVCECVSGFEGNGFVCEEIFMDPCHENDCNPFARCIPYESVYDCECLEGYEGDGYLCTAFPCRVNNCDVNADCFASADGRDYQCQCKAGYQGDGFSCEATSVDVCEDNDCHPYGECIPVGNRYDCQCLEGFLGDGFYCISEDPCFDNRCDENAECSAVGESYQCTCNPGYEGNGYSCSALDCSSCDANALCVPDGGGFRCECNDGFDGNGQICEDINECFAGGSSPCDPNAYCDNTFGSFVCSCREGFAGDGTYCQVAVRPSGDGMLVYGQGMAVMKMPLDPSDKGSRVIHKKRQTIVGLAYDCVDEMIYFTDVAKGSISRVKPDGTEYKRLIKKGLSSPEGVAVDHLSRNLYWTDSGFDCIEVSSLDGRNRRVIIKTDLVNPRAIVADPISGYLYWTDWNREDPKIERSFMDGEGREVLVKDGLRLPNGLTLDQVSQKICWADAGSEKVECISVSGNPLTRTTVFSQADYPFGLAAFDQNLYWTDWTDNAVFAVNKNGALSANEMSLPQGGVGRLNGIIAAQECVPGSNACTDDNGGCSALCLPLPRGERTCACNTDARGNEIPC</sequence>
<feature type="domain" description="EGF-like" evidence="15">
    <location>
        <begin position="569"/>
        <end position="607"/>
    </location>
</feature>
<dbReference type="Gene3D" id="2.10.25.10">
    <property type="entry name" value="Laminin"/>
    <property type="match status" value="15"/>
</dbReference>
<accession>A0A9Q1CHI9</accession>
<feature type="signal peptide" evidence="14">
    <location>
        <begin position="1"/>
        <end position="18"/>
    </location>
</feature>
<dbReference type="CDD" id="cd00054">
    <property type="entry name" value="EGF_CA"/>
    <property type="match status" value="1"/>
</dbReference>
<evidence type="ECO:0000256" key="11">
    <source>
        <dbReference type="ARBA" id="ARBA00023180"/>
    </source>
</evidence>
<dbReference type="Pfam" id="PF00008">
    <property type="entry name" value="EGF"/>
    <property type="match status" value="2"/>
</dbReference>
<dbReference type="SMART" id="SM00181">
    <property type="entry name" value="EGF"/>
    <property type="match status" value="15"/>
</dbReference>
<dbReference type="PROSITE" id="PS01187">
    <property type="entry name" value="EGF_CA"/>
    <property type="match status" value="1"/>
</dbReference>
<feature type="repeat" description="LDL-receptor class B" evidence="13">
    <location>
        <begin position="1230"/>
        <end position="1274"/>
    </location>
</feature>
<dbReference type="SMART" id="SM00539">
    <property type="entry name" value="NIDO"/>
    <property type="match status" value="1"/>
</dbReference>
<keyword evidence="19" id="KW-1185">Reference proteome</keyword>
<dbReference type="OrthoDB" id="6375837at2759"/>
<dbReference type="PROSITE" id="PS50026">
    <property type="entry name" value="EGF_3"/>
    <property type="match status" value="13"/>
</dbReference>
<feature type="domain" description="EGF-like" evidence="15">
    <location>
        <begin position="938"/>
        <end position="976"/>
    </location>
</feature>
<feature type="domain" description="EGF-like" evidence="15">
    <location>
        <begin position="816"/>
        <end position="854"/>
    </location>
</feature>
<feature type="domain" description="EGF-like" evidence="15">
    <location>
        <begin position="1052"/>
        <end position="1093"/>
    </location>
</feature>
<keyword evidence="4 12" id="KW-0245">EGF-like domain</keyword>
<keyword evidence="5 14" id="KW-0732">Signal</keyword>
<dbReference type="SUPFAM" id="SSF63825">
    <property type="entry name" value="YWTD domain"/>
    <property type="match status" value="1"/>
</dbReference>
<keyword evidence="2" id="KW-0964">Secreted</keyword>
<dbReference type="InterPro" id="IPR009017">
    <property type="entry name" value="GFP"/>
</dbReference>
<dbReference type="GO" id="GO:0005604">
    <property type="term" value="C:basement membrane"/>
    <property type="evidence" value="ECO:0007669"/>
    <property type="project" value="UniProtKB-SubCell"/>
</dbReference>
<feature type="chain" id="PRO_5040188136" evidence="14">
    <location>
        <begin position="19"/>
        <end position="1403"/>
    </location>
</feature>
<feature type="domain" description="EGF-like" evidence="15">
    <location>
        <begin position="774"/>
        <end position="812"/>
    </location>
</feature>
<dbReference type="SMART" id="SM00179">
    <property type="entry name" value="EGF_CA"/>
    <property type="match status" value="13"/>
</dbReference>
<evidence type="ECO:0000256" key="3">
    <source>
        <dbReference type="ARBA" id="ARBA00022530"/>
    </source>
</evidence>
<dbReference type="SUPFAM" id="SSF57184">
    <property type="entry name" value="Growth factor receptor domain"/>
    <property type="match status" value="4"/>
</dbReference>
<keyword evidence="7" id="KW-0106">Calcium</keyword>
<dbReference type="InterPro" id="IPR003886">
    <property type="entry name" value="NIDO_dom"/>
</dbReference>
<dbReference type="InterPro" id="IPR024731">
    <property type="entry name" value="NELL2-like_EGF"/>
</dbReference>
<dbReference type="Pfam" id="PF00058">
    <property type="entry name" value="Ldl_recept_b"/>
    <property type="match status" value="3"/>
</dbReference>
<evidence type="ECO:0000256" key="4">
    <source>
        <dbReference type="ARBA" id="ARBA00022536"/>
    </source>
</evidence>
<dbReference type="InterPro" id="IPR011042">
    <property type="entry name" value="6-blade_b-propeller_TolB-like"/>
</dbReference>
<dbReference type="SMART" id="SM00682">
    <property type="entry name" value="G2F"/>
    <property type="match status" value="1"/>
</dbReference>
<keyword evidence="6" id="KW-0677">Repeat</keyword>
<evidence type="ECO:0000256" key="7">
    <source>
        <dbReference type="ARBA" id="ARBA00022837"/>
    </source>
</evidence>
<evidence type="ECO:0000256" key="12">
    <source>
        <dbReference type="PROSITE-ProRule" id="PRU00076"/>
    </source>
</evidence>
<feature type="domain" description="NIDO" evidence="17">
    <location>
        <begin position="87"/>
        <end position="231"/>
    </location>
</feature>
<dbReference type="SMART" id="SM00135">
    <property type="entry name" value="LY"/>
    <property type="match status" value="5"/>
</dbReference>
<evidence type="ECO:0000313" key="19">
    <source>
        <dbReference type="Proteomes" id="UP001152320"/>
    </source>
</evidence>
<dbReference type="Gene3D" id="2.40.155.10">
    <property type="entry name" value="Green fluorescent protein"/>
    <property type="match status" value="1"/>
</dbReference>
<dbReference type="InterPro" id="IPR000033">
    <property type="entry name" value="LDLR_classB_rpt"/>
</dbReference>
<dbReference type="PROSITE" id="PS50993">
    <property type="entry name" value="NIDOGEN_G2"/>
    <property type="match status" value="1"/>
</dbReference>